<keyword evidence="6 7" id="KW-0472">Membrane</keyword>
<comment type="subcellular location">
    <subcellularLocation>
        <location evidence="1 7">Cell membrane</location>
        <topology evidence="1 7">Multi-pass membrane protein</topology>
    </subcellularLocation>
</comment>
<dbReference type="Gene3D" id="1.10.3720.10">
    <property type="entry name" value="MetI-like"/>
    <property type="match status" value="1"/>
</dbReference>
<feature type="transmembrane region" description="Helical" evidence="7">
    <location>
        <begin position="163"/>
        <end position="186"/>
    </location>
</feature>
<feature type="transmembrane region" description="Helical" evidence="7">
    <location>
        <begin position="112"/>
        <end position="130"/>
    </location>
</feature>
<evidence type="ECO:0000256" key="3">
    <source>
        <dbReference type="ARBA" id="ARBA00022475"/>
    </source>
</evidence>
<dbReference type="PANTHER" id="PTHR30193:SF1">
    <property type="entry name" value="ABC TRANSPORTER PERMEASE PROTEIN YESP-RELATED"/>
    <property type="match status" value="1"/>
</dbReference>
<dbReference type="InterPro" id="IPR051393">
    <property type="entry name" value="ABC_transporter_permease"/>
</dbReference>
<comment type="caution">
    <text evidence="9">The sequence shown here is derived from an EMBL/GenBank/DDBJ whole genome shotgun (WGS) entry which is preliminary data.</text>
</comment>
<dbReference type="Pfam" id="PF00528">
    <property type="entry name" value="BPD_transp_1"/>
    <property type="match status" value="1"/>
</dbReference>
<dbReference type="SUPFAM" id="SSF160964">
    <property type="entry name" value="MalF N-terminal region-like"/>
    <property type="match status" value="1"/>
</dbReference>
<evidence type="ECO:0000256" key="1">
    <source>
        <dbReference type="ARBA" id="ARBA00004651"/>
    </source>
</evidence>
<protein>
    <submittedName>
        <fullName evidence="9">Sugar ABC transporter permease</fullName>
    </submittedName>
</protein>
<evidence type="ECO:0000256" key="2">
    <source>
        <dbReference type="ARBA" id="ARBA00022448"/>
    </source>
</evidence>
<comment type="similarity">
    <text evidence="7">Belongs to the binding-protein-dependent transport system permease family.</text>
</comment>
<keyword evidence="2 7" id="KW-0813">Transport</keyword>
<evidence type="ECO:0000256" key="6">
    <source>
        <dbReference type="ARBA" id="ARBA00023136"/>
    </source>
</evidence>
<gene>
    <name evidence="9" type="ORF">OB236_05815</name>
</gene>
<proteinExistence type="inferred from homology"/>
<keyword evidence="3" id="KW-1003">Cell membrane</keyword>
<feature type="domain" description="ABC transmembrane type-1" evidence="8">
    <location>
        <begin position="75"/>
        <end position="290"/>
    </location>
</feature>
<organism evidence="9 10">
    <name type="scientific">Paenibacillus baimaensis</name>
    <dbReference type="NCBI Taxonomy" id="2982185"/>
    <lineage>
        <taxon>Bacteria</taxon>
        <taxon>Bacillati</taxon>
        <taxon>Bacillota</taxon>
        <taxon>Bacilli</taxon>
        <taxon>Bacillales</taxon>
        <taxon>Paenibacillaceae</taxon>
        <taxon>Paenibacillus</taxon>
    </lineage>
</organism>
<feature type="transmembrane region" description="Helical" evidence="7">
    <location>
        <begin position="270"/>
        <end position="291"/>
    </location>
</feature>
<sequence>MKVLPKKRWWSSDNISGYVFISPWLFGFLVFSLLPILASLYLAFTKYDILSEPEWVGFDNFTEMFTADPRYWKSVQATLIFVFVAVPLRLCFALVIAMLLNTKLKLLGFFRAAYYLPTLIGGSVAVAVMWRQLFGAAGAFNSFLTAVFGIVAKISWITQPSTALLTLVLLSVWQFGSSMLIFLAGLKQVPAELYEAATVDGAGGWQKFKRITLPLLTPVIFFNLVMGVINGFKVFTEGMIVTGGGPLDTTLFYALYLYEKSFRYYEMGYGSAMAWVLLLTIGFLTAILFASSKKWVYYESKGD</sequence>
<dbReference type="PROSITE" id="PS50928">
    <property type="entry name" value="ABC_TM1"/>
    <property type="match status" value="1"/>
</dbReference>
<feature type="transmembrane region" description="Helical" evidence="7">
    <location>
        <begin position="21"/>
        <end position="44"/>
    </location>
</feature>
<dbReference type="Proteomes" id="UP001652445">
    <property type="component" value="Unassembled WGS sequence"/>
</dbReference>
<dbReference type="PANTHER" id="PTHR30193">
    <property type="entry name" value="ABC TRANSPORTER PERMEASE PROTEIN"/>
    <property type="match status" value="1"/>
</dbReference>
<keyword evidence="10" id="KW-1185">Reference proteome</keyword>
<name>A0ABT2UAG8_9BACL</name>
<keyword evidence="5 7" id="KW-1133">Transmembrane helix</keyword>
<evidence type="ECO:0000259" key="8">
    <source>
        <dbReference type="PROSITE" id="PS50928"/>
    </source>
</evidence>
<keyword evidence="4 7" id="KW-0812">Transmembrane</keyword>
<feature type="transmembrane region" description="Helical" evidence="7">
    <location>
        <begin position="79"/>
        <end position="100"/>
    </location>
</feature>
<evidence type="ECO:0000256" key="7">
    <source>
        <dbReference type="RuleBase" id="RU363032"/>
    </source>
</evidence>
<feature type="transmembrane region" description="Helical" evidence="7">
    <location>
        <begin position="211"/>
        <end position="232"/>
    </location>
</feature>
<evidence type="ECO:0000313" key="9">
    <source>
        <dbReference type="EMBL" id="MCU6791643.1"/>
    </source>
</evidence>
<dbReference type="InterPro" id="IPR000515">
    <property type="entry name" value="MetI-like"/>
</dbReference>
<dbReference type="InterPro" id="IPR035906">
    <property type="entry name" value="MetI-like_sf"/>
</dbReference>
<dbReference type="EMBL" id="JAOQIO010000011">
    <property type="protein sequence ID" value="MCU6791643.1"/>
    <property type="molecule type" value="Genomic_DNA"/>
</dbReference>
<dbReference type="SUPFAM" id="SSF161098">
    <property type="entry name" value="MetI-like"/>
    <property type="match status" value="1"/>
</dbReference>
<evidence type="ECO:0000313" key="10">
    <source>
        <dbReference type="Proteomes" id="UP001652445"/>
    </source>
</evidence>
<feature type="transmembrane region" description="Helical" evidence="7">
    <location>
        <begin position="136"/>
        <end position="156"/>
    </location>
</feature>
<accession>A0ABT2UAG8</accession>
<evidence type="ECO:0000256" key="5">
    <source>
        <dbReference type="ARBA" id="ARBA00022989"/>
    </source>
</evidence>
<dbReference type="CDD" id="cd06261">
    <property type="entry name" value="TM_PBP2"/>
    <property type="match status" value="1"/>
</dbReference>
<evidence type="ECO:0000256" key="4">
    <source>
        <dbReference type="ARBA" id="ARBA00022692"/>
    </source>
</evidence>
<reference evidence="9 10" key="1">
    <citation type="submission" date="2022-09" db="EMBL/GenBank/DDBJ databases">
        <authorList>
            <person name="Han X.L."/>
            <person name="Wang Q."/>
            <person name="Lu T."/>
        </authorList>
    </citation>
    <scope>NUCLEOTIDE SEQUENCE [LARGE SCALE GENOMIC DNA]</scope>
    <source>
        <strain evidence="9 10">WQ 127069</strain>
    </source>
</reference>